<dbReference type="PROSITE" id="PS00552">
    <property type="entry name" value="HTH_MERR_1"/>
    <property type="match status" value="1"/>
</dbReference>
<dbReference type="GO" id="GO:0003677">
    <property type="term" value="F:DNA binding"/>
    <property type="evidence" value="ECO:0007669"/>
    <property type="project" value="UniProtKB-KW"/>
</dbReference>
<keyword evidence="1" id="KW-0238">DNA-binding</keyword>
<dbReference type="SUPFAM" id="SSF46955">
    <property type="entry name" value="Putative DNA-binding domain"/>
    <property type="match status" value="1"/>
</dbReference>
<comment type="caution">
    <text evidence="3">The sequence shown here is derived from an EMBL/GenBank/DDBJ whole genome shotgun (WGS) entry which is preliminary data.</text>
</comment>
<evidence type="ECO:0000256" key="1">
    <source>
        <dbReference type="ARBA" id="ARBA00023125"/>
    </source>
</evidence>
<dbReference type="InterPro" id="IPR009061">
    <property type="entry name" value="DNA-bd_dom_put_sf"/>
</dbReference>
<protein>
    <submittedName>
        <fullName evidence="3">MerR family transcriptional regulator</fullName>
    </submittedName>
</protein>
<dbReference type="Gene3D" id="1.10.1660.10">
    <property type="match status" value="1"/>
</dbReference>
<dbReference type="PRINTS" id="PR00040">
    <property type="entry name" value="HTHMERR"/>
</dbReference>
<evidence type="ECO:0000259" key="2">
    <source>
        <dbReference type="PROSITE" id="PS50937"/>
    </source>
</evidence>
<evidence type="ECO:0000313" key="4">
    <source>
        <dbReference type="Proteomes" id="UP000235034"/>
    </source>
</evidence>
<dbReference type="SMART" id="SM00422">
    <property type="entry name" value="HTH_MERR"/>
    <property type="match status" value="1"/>
</dbReference>
<dbReference type="PROSITE" id="PS50937">
    <property type="entry name" value="HTH_MERR_2"/>
    <property type="match status" value="1"/>
</dbReference>
<organism evidence="3 4">
    <name type="scientific">Bifidobacterium parmae</name>
    <dbReference type="NCBI Taxonomy" id="361854"/>
    <lineage>
        <taxon>Bacteria</taxon>
        <taxon>Bacillati</taxon>
        <taxon>Actinomycetota</taxon>
        <taxon>Actinomycetes</taxon>
        <taxon>Bifidobacteriales</taxon>
        <taxon>Bifidobacteriaceae</taxon>
        <taxon>Bifidobacterium</taxon>
    </lineage>
</organism>
<dbReference type="PANTHER" id="PTHR30204:SF83">
    <property type="entry name" value="TRANSCRIPTIONAL REGULATOR, MERR FAMILY"/>
    <property type="match status" value="1"/>
</dbReference>
<dbReference type="GO" id="GO:0003700">
    <property type="term" value="F:DNA-binding transcription factor activity"/>
    <property type="evidence" value="ECO:0007669"/>
    <property type="project" value="InterPro"/>
</dbReference>
<dbReference type="OrthoDB" id="9802039at2"/>
<dbReference type="InterPro" id="IPR047057">
    <property type="entry name" value="MerR_fam"/>
</dbReference>
<sequence>MGYSIGQVSRRTGLSEHTLRYYDREGLLPGVARTGSGRRCFDDDDVELLDLIECLKSTGMSPAEIGDFVDMTTKGDATLADRLAVFRRQRAVVERQIEDLRRRWTKLDYKVRYFEAAVKAGSESLIEGDCDHPERPIRVIADRLA</sequence>
<dbReference type="Pfam" id="PF13411">
    <property type="entry name" value="MerR_1"/>
    <property type="match status" value="1"/>
</dbReference>
<gene>
    <name evidence="3" type="ORF">Uis4E_1885</name>
</gene>
<dbReference type="AlphaFoldDB" id="A0A2N5IWI2"/>
<dbReference type="CDD" id="cd01109">
    <property type="entry name" value="HTH_YyaN"/>
    <property type="match status" value="1"/>
</dbReference>
<dbReference type="Proteomes" id="UP000235034">
    <property type="component" value="Unassembled WGS sequence"/>
</dbReference>
<dbReference type="InterPro" id="IPR000551">
    <property type="entry name" value="MerR-type_HTH_dom"/>
</dbReference>
<dbReference type="PANTHER" id="PTHR30204">
    <property type="entry name" value="REDOX-CYCLING DRUG-SENSING TRANSCRIPTIONAL ACTIVATOR SOXR"/>
    <property type="match status" value="1"/>
</dbReference>
<accession>A0A2N5IWI2</accession>
<feature type="domain" description="HTH merR-type" evidence="2">
    <location>
        <begin position="1"/>
        <end position="71"/>
    </location>
</feature>
<dbReference type="EMBL" id="NMWT01000028">
    <property type="protein sequence ID" value="PLS26310.1"/>
    <property type="molecule type" value="Genomic_DNA"/>
</dbReference>
<name>A0A2N5IWI2_9BIFI</name>
<reference evidence="3 4" key="1">
    <citation type="submission" date="2017-07" db="EMBL/GenBank/DDBJ databases">
        <title>Bifidobacterium novel species.</title>
        <authorList>
            <person name="Lugli G.A."/>
            <person name="Milani C."/>
            <person name="Duranti S."/>
            <person name="Mangifesta M."/>
        </authorList>
    </citation>
    <scope>NUCLEOTIDE SEQUENCE [LARGE SCALE GENOMIC DNA]</scope>
    <source>
        <strain evidence="3 4">77</strain>
    </source>
</reference>
<dbReference type="RefSeq" id="WP_101622949.1">
    <property type="nucleotide sequence ID" value="NZ_NMWT01000028.1"/>
</dbReference>
<evidence type="ECO:0000313" key="3">
    <source>
        <dbReference type="EMBL" id="PLS26310.1"/>
    </source>
</evidence>
<proteinExistence type="predicted"/>
<keyword evidence="4" id="KW-1185">Reference proteome</keyword>